<reference evidence="1 2" key="1">
    <citation type="submission" date="2018-01" db="EMBL/GenBank/DDBJ databases">
        <title>Whole genome sequencing of Histamine producing bacteria.</title>
        <authorList>
            <person name="Butler K."/>
        </authorList>
    </citation>
    <scope>NUCLEOTIDE SEQUENCE [LARGE SCALE GENOMIC DNA]</scope>
    <source>
        <strain evidence="1 2">FS-7.2</strain>
    </source>
</reference>
<gene>
    <name evidence="1" type="ORF">C9J27_05575</name>
</gene>
<dbReference type="RefSeq" id="WP_107289236.1">
    <property type="nucleotide sequence ID" value="NZ_PYNF01000003.1"/>
</dbReference>
<protein>
    <submittedName>
        <fullName evidence="1">Uncharacterized protein</fullName>
    </submittedName>
</protein>
<name>A0A2T3KLQ4_9GAMM</name>
<organism evidence="1 2">
    <name type="scientific">Photobacterium kishitanii</name>
    <dbReference type="NCBI Taxonomy" id="318456"/>
    <lineage>
        <taxon>Bacteria</taxon>
        <taxon>Pseudomonadati</taxon>
        <taxon>Pseudomonadota</taxon>
        <taxon>Gammaproteobacteria</taxon>
        <taxon>Vibrionales</taxon>
        <taxon>Vibrionaceae</taxon>
        <taxon>Photobacterium</taxon>
    </lineage>
</organism>
<dbReference type="EMBL" id="PYNF01000003">
    <property type="protein sequence ID" value="PSV00606.1"/>
    <property type="molecule type" value="Genomic_DNA"/>
</dbReference>
<sequence>MKIVIEKDIFGSCHVIVKNDETGQKPFNYCSFHCNPEFSDPNTTLANAISMARRLSCEDPEVKLVGLIGADLAAFKLQQESTDHKERALKLKVLLAGVMEQISEVEVMSGCCCFDVGIDAIDKAKLYLEALNS</sequence>
<accession>A0A2T3KLQ4</accession>
<dbReference type="AlphaFoldDB" id="A0A2T3KLQ4"/>
<dbReference type="Proteomes" id="UP000241426">
    <property type="component" value="Unassembled WGS sequence"/>
</dbReference>
<proteinExistence type="predicted"/>
<evidence type="ECO:0000313" key="2">
    <source>
        <dbReference type="Proteomes" id="UP000241426"/>
    </source>
</evidence>
<evidence type="ECO:0000313" key="1">
    <source>
        <dbReference type="EMBL" id="PSV00606.1"/>
    </source>
</evidence>
<comment type="caution">
    <text evidence="1">The sequence shown here is derived from an EMBL/GenBank/DDBJ whole genome shotgun (WGS) entry which is preliminary data.</text>
</comment>